<dbReference type="PANTHER" id="PTHR47406:SF2">
    <property type="entry name" value="ALPHA GLUCURONIDASE N-TERMINAL DOMAIN-CONTAINING PROTEIN"/>
    <property type="match status" value="1"/>
</dbReference>
<dbReference type="RefSeq" id="WP_162334734.1">
    <property type="nucleotide sequence ID" value="NZ_CP048113.1"/>
</dbReference>
<dbReference type="SUPFAM" id="SSF49785">
    <property type="entry name" value="Galactose-binding domain-like"/>
    <property type="match status" value="1"/>
</dbReference>
<dbReference type="AlphaFoldDB" id="A0A6B9ZKR0"/>
<reference evidence="2 3" key="1">
    <citation type="submission" date="2020-01" db="EMBL/GenBank/DDBJ databases">
        <title>Complete genome sequence of Chitinophaga sp. H33E-04 isolated from quinoa roots.</title>
        <authorList>
            <person name="Weon H.-Y."/>
            <person name="Lee S.A."/>
        </authorList>
    </citation>
    <scope>NUCLEOTIDE SEQUENCE [LARGE SCALE GENOMIC DNA]</scope>
    <source>
        <strain evidence="2 3">H33E-04</strain>
    </source>
</reference>
<sequence length="749" mass="84270">MMHGLLLMMTLLTYNSCQSTKGNINLVAGGRSSYVIVLPDEAAKNETKAAKLLQEYLQRICGASLQIIAEKNYHDQAGIFIGNTAHADALNAEKLKGESFFIATDKRDVYIKGGSGKGVIYGIYTLLENYFGCRKYADAPVSIAASKNLDLPQQLMDRQAPVFLYRETYYPAAFDNEYLEWHKLHRFEDLWGIWGHSFFKILPPKDYFATHPEYYALVNGKRQASQLCLSNEGVYNEMVAYFRKAIADNPDALYWSIAPEDGGGFCTCDQCSKANAEEGGPQGPLVRFINRIAAAFPEQQFTTLAYQYTAHPPVKTKPAKNVFIMLSSIDANRQEPLSTIPSAAAFRKDLEGWGAITDNIFLWDYTTQFTNYLAPFPDYNNEQPNLEYLAAHKVKGVFSQGSGDTYGDMAAYNSYLQAKLLWNPGLSTEEITNDFLNGYYGPAGPFIGQYLQVLTTQLRNTKTQLDIYGNPVNNYKNYLSPEAIDQYSGLLDKAEKAVEGNNTLLTRVYHARLPLEYTVLQQSRFFGTDKFGYLIPEGNSFIVNPRWPERVKRFAAQCKLAGVKELSEGGSTIDAYQQEWDSIFARKWISSLAFRAKVSLLYPWAEDYPAKKEATLTDGLQGDKDFSINWLFIYGKDLVATIDMGTEKPVNEVNMNFLQDARHYIFSPADITVETSVDGINFIPAGKQPSSPLSEEDYNVIIHHYRFPVPAVKARYIRVTGRCLPQVPAWRTAPVSKKAAICCDEIYVL</sequence>
<dbReference type="Gene3D" id="2.60.120.260">
    <property type="entry name" value="Galactose-binding domain-like"/>
    <property type="match status" value="1"/>
</dbReference>
<dbReference type="EMBL" id="CP048113">
    <property type="protein sequence ID" value="QHS63010.1"/>
    <property type="molecule type" value="Genomic_DNA"/>
</dbReference>
<dbReference type="SUPFAM" id="SSF55545">
    <property type="entry name" value="beta-N-acetylhexosaminidase-like domain"/>
    <property type="match status" value="1"/>
</dbReference>
<keyword evidence="3" id="KW-1185">Reference proteome</keyword>
<accession>A0A6B9ZKR0</accession>
<gene>
    <name evidence="2" type="ORF">GWR21_26525</name>
</gene>
<dbReference type="InterPro" id="IPR032287">
    <property type="entry name" value="DUF4838"/>
</dbReference>
<dbReference type="KEGG" id="chih:GWR21_26525"/>
<dbReference type="GO" id="GO:0005975">
    <property type="term" value="P:carbohydrate metabolic process"/>
    <property type="evidence" value="ECO:0007669"/>
    <property type="project" value="UniProtKB-ARBA"/>
</dbReference>
<dbReference type="Pfam" id="PF16126">
    <property type="entry name" value="DUF4838"/>
    <property type="match status" value="1"/>
</dbReference>
<evidence type="ECO:0000313" key="2">
    <source>
        <dbReference type="EMBL" id="QHS63010.1"/>
    </source>
</evidence>
<name>A0A6B9ZKR0_9BACT</name>
<dbReference type="Proteomes" id="UP000476411">
    <property type="component" value="Chromosome"/>
</dbReference>
<dbReference type="PANTHER" id="PTHR47406">
    <property type="entry name" value="COAGULATION FACTOR 5/8 TYPE, C-TERMINAL"/>
    <property type="match status" value="1"/>
</dbReference>
<dbReference type="GO" id="GO:0016798">
    <property type="term" value="F:hydrolase activity, acting on glycosyl bonds"/>
    <property type="evidence" value="ECO:0007669"/>
    <property type="project" value="UniProtKB-KW"/>
</dbReference>
<evidence type="ECO:0000256" key="1">
    <source>
        <dbReference type="ARBA" id="ARBA00022801"/>
    </source>
</evidence>
<dbReference type="Gene3D" id="3.30.379.10">
    <property type="entry name" value="Chitobiase/beta-hexosaminidase domain 2-like"/>
    <property type="match status" value="1"/>
</dbReference>
<protein>
    <submittedName>
        <fullName evidence="2">DUF4838 domain-containing protein</fullName>
    </submittedName>
</protein>
<dbReference type="InterPro" id="IPR029018">
    <property type="entry name" value="Hex-like_dom2"/>
</dbReference>
<dbReference type="InterPro" id="IPR008979">
    <property type="entry name" value="Galactose-bd-like_sf"/>
</dbReference>
<evidence type="ECO:0000313" key="3">
    <source>
        <dbReference type="Proteomes" id="UP000476411"/>
    </source>
</evidence>
<keyword evidence="1" id="KW-0378">Hydrolase</keyword>
<organism evidence="2 3">
    <name type="scientific">Chitinophaga agri</name>
    <dbReference type="NCBI Taxonomy" id="2703787"/>
    <lineage>
        <taxon>Bacteria</taxon>
        <taxon>Pseudomonadati</taxon>
        <taxon>Bacteroidota</taxon>
        <taxon>Chitinophagia</taxon>
        <taxon>Chitinophagales</taxon>
        <taxon>Chitinophagaceae</taxon>
        <taxon>Chitinophaga</taxon>
    </lineage>
</organism>
<proteinExistence type="predicted"/>